<sequence length="98" mass="11554">MEQQGDNKQTIINTVDSNTESNQQQERKFKCLECPKAFKFKHHLKEHLRIHSGEKPFEVYEDMYQGWPKLILCECRIAKGETPKKQIARKTKSELAHP</sequence>
<feature type="region of interest" description="Disordered" evidence="2">
    <location>
        <begin position="1"/>
        <end position="24"/>
    </location>
</feature>
<organism evidence="4 5">
    <name type="scientific">Meloidogyne enterolobii</name>
    <name type="common">Root-knot nematode worm</name>
    <name type="synonym">Meloidogyne mayaguensis</name>
    <dbReference type="NCBI Taxonomy" id="390850"/>
    <lineage>
        <taxon>Eukaryota</taxon>
        <taxon>Metazoa</taxon>
        <taxon>Ecdysozoa</taxon>
        <taxon>Nematoda</taxon>
        <taxon>Chromadorea</taxon>
        <taxon>Rhabditida</taxon>
        <taxon>Tylenchina</taxon>
        <taxon>Tylenchomorpha</taxon>
        <taxon>Tylenchoidea</taxon>
        <taxon>Meloidogynidae</taxon>
        <taxon>Meloidogyninae</taxon>
        <taxon>Meloidogyne</taxon>
    </lineage>
</organism>
<proteinExistence type="predicted"/>
<dbReference type="AlphaFoldDB" id="A0A6V7XPI7"/>
<accession>A0A6V7XPI7</accession>
<dbReference type="OrthoDB" id="9439903at2759"/>
<dbReference type="Gene3D" id="3.30.160.60">
    <property type="entry name" value="Classic Zinc Finger"/>
    <property type="match status" value="1"/>
</dbReference>
<dbReference type="Proteomes" id="UP000580250">
    <property type="component" value="Unassembled WGS sequence"/>
</dbReference>
<evidence type="ECO:0000259" key="3">
    <source>
        <dbReference type="PROSITE" id="PS50157"/>
    </source>
</evidence>
<keyword evidence="1" id="KW-0863">Zinc-finger</keyword>
<evidence type="ECO:0000313" key="4">
    <source>
        <dbReference type="EMBL" id="CAD2201201.1"/>
    </source>
</evidence>
<dbReference type="SUPFAM" id="SSF57667">
    <property type="entry name" value="beta-beta-alpha zinc fingers"/>
    <property type="match status" value="1"/>
</dbReference>
<dbReference type="PROSITE" id="PS00028">
    <property type="entry name" value="ZINC_FINGER_C2H2_1"/>
    <property type="match status" value="1"/>
</dbReference>
<dbReference type="GO" id="GO:0008270">
    <property type="term" value="F:zinc ion binding"/>
    <property type="evidence" value="ECO:0007669"/>
    <property type="project" value="UniProtKB-KW"/>
</dbReference>
<protein>
    <recommendedName>
        <fullName evidence="3">C2H2-type domain-containing protein</fullName>
    </recommendedName>
</protein>
<evidence type="ECO:0000313" key="5">
    <source>
        <dbReference type="Proteomes" id="UP000580250"/>
    </source>
</evidence>
<feature type="domain" description="C2H2-type" evidence="3">
    <location>
        <begin position="29"/>
        <end position="56"/>
    </location>
</feature>
<keyword evidence="1" id="KW-0479">Metal-binding</keyword>
<keyword evidence="1" id="KW-0862">Zinc</keyword>
<dbReference type="InterPro" id="IPR036236">
    <property type="entry name" value="Znf_C2H2_sf"/>
</dbReference>
<comment type="caution">
    <text evidence="4">The sequence shown here is derived from an EMBL/GenBank/DDBJ whole genome shotgun (WGS) entry which is preliminary data.</text>
</comment>
<dbReference type="EMBL" id="CAJEWN010001972">
    <property type="protein sequence ID" value="CAD2201201.1"/>
    <property type="molecule type" value="Genomic_DNA"/>
</dbReference>
<dbReference type="Pfam" id="PF00096">
    <property type="entry name" value="zf-C2H2"/>
    <property type="match status" value="1"/>
</dbReference>
<reference evidence="4 5" key="1">
    <citation type="submission" date="2020-08" db="EMBL/GenBank/DDBJ databases">
        <authorList>
            <person name="Koutsovoulos G."/>
            <person name="Danchin GJ E."/>
        </authorList>
    </citation>
    <scope>NUCLEOTIDE SEQUENCE [LARGE SCALE GENOMIC DNA]</scope>
</reference>
<gene>
    <name evidence="4" type="ORF">MENT_LOCUS54731</name>
</gene>
<name>A0A6V7XPI7_MELEN</name>
<evidence type="ECO:0000256" key="2">
    <source>
        <dbReference type="SAM" id="MobiDB-lite"/>
    </source>
</evidence>
<dbReference type="InterPro" id="IPR013087">
    <property type="entry name" value="Znf_C2H2_type"/>
</dbReference>
<dbReference type="FunFam" id="3.30.160.60:FF:000082">
    <property type="entry name" value="Putative zinc finger E-box-binding homeobox 2"/>
    <property type="match status" value="1"/>
</dbReference>
<evidence type="ECO:0000256" key="1">
    <source>
        <dbReference type="PROSITE-ProRule" id="PRU00042"/>
    </source>
</evidence>
<dbReference type="PROSITE" id="PS50157">
    <property type="entry name" value="ZINC_FINGER_C2H2_2"/>
    <property type="match status" value="1"/>
</dbReference>